<feature type="signal peptide" evidence="1">
    <location>
        <begin position="1"/>
        <end position="22"/>
    </location>
</feature>
<evidence type="ECO:0000313" key="2">
    <source>
        <dbReference type="EMBL" id="PKW21148.1"/>
    </source>
</evidence>
<keyword evidence="4" id="KW-1185">Reference proteome</keyword>
<dbReference type="EMBL" id="RCCB01000011">
    <property type="protein sequence ID" value="RLJ30214.1"/>
    <property type="molecule type" value="Genomic_DNA"/>
</dbReference>
<dbReference type="AlphaFoldDB" id="A0A497UU82"/>
<keyword evidence="1" id="KW-0732">Signal</keyword>
<name>A0A497UU82_9FLAO</name>
<evidence type="ECO:0000313" key="5">
    <source>
        <dbReference type="Proteomes" id="UP000275027"/>
    </source>
</evidence>
<accession>A0A497UU82</accession>
<protein>
    <submittedName>
        <fullName evidence="3">Uncharacterized protein</fullName>
    </submittedName>
</protein>
<dbReference type="EMBL" id="PJND01000008">
    <property type="protein sequence ID" value="PKW21148.1"/>
    <property type="molecule type" value="Genomic_DNA"/>
</dbReference>
<feature type="chain" id="PRO_5019741694" evidence="1">
    <location>
        <begin position="23"/>
        <end position="290"/>
    </location>
</feature>
<reference evidence="3 5" key="2">
    <citation type="submission" date="2018-10" db="EMBL/GenBank/DDBJ databases">
        <title>Genomic Encyclopedia of Archaeal and Bacterial Type Strains, Phase II (KMG-II): from individual species to whole genera.</title>
        <authorList>
            <person name="Goeker M."/>
        </authorList>
    </citation>
    <scope>NUCLEOTIDE SEQUENCE [LARGE SCALE GENOMIC DNA]</scope>
    <source>
        <strain evidence="3 5">DSM 21886</strain>
    </source>
</reference>
<organism evidence="3 5">
    <name type="scientific">Flavobacterium lindanitolerans</name>
    <dbReference type="NCBI Taxonomy" id="428988"/>
    <lineage>
        <taxon>Bacteria</taxon>
        <taxon>Pseudomonadati</taxon>
        <taxon>Bacteroidota</taxon>
        <taxon>Flavobacteriia</taxon>
        <taxon>Flavobacteriales</taxon>
        <taxon>Flavobacteriaceae</taxon>
        <taxon>Flavobacterium</taxon>
    </lineage>
</organism>
<dbReference type="Proteomes" id="UP000233767">
    <property type="component" value="Unassembled WGS sequence"/>
</dbReference>
<evidence type="ECO:0000313" key="4">
    <source>
        <dbReference type="Proteomes" id="UP000233767"/>
    </source>
</evidence>
<dbReference type="Proteomes" id="UP000275027">
    <property type="component" value="Unassembled WGS sequence"/>
</dbReference>
<reference evidence="2 4" key="1">
    <citation type="submission" date="2017-12" db="EMBL/GenBank/DDBJ databases">
        <title>Genomic Encyclopedia of Type Strains, Phase III (KMG-III): the genomes of soil and plant-associated and newly described type strains.</title>
        <authorList>
            <person name="Whitman W."/>
        </authorList>
    </citation>
    <scope>NUCLEOTIDE SEQUENCE [LARGE SCALE GENOMIC DNA]</scope>
    <source>
        <strain evidence="2 4">IP-10</strain>
    </source>
</reference>
<comment type="caution">
    <text evidence="3">The sequence shown here is derived from an EMBL/GenBank/DDBJ whole genome shotgun (WGS) entry which is preliminary data.</text>
</comment>
<sequence>MMLKFTRYFMLFAFAMTTKSGAQTTGINTKDSGSNLTVNGSFATNYKIVTGDYNMDVLDYYIAYNGSANGTISLPSALSGNYKGRIYSIKNTSNFALTVVANGTEMIDGIADISSVIIPPGYCAKLISKGTTTGSTWELLLLAKGNTDAIVQVSGNSYAIPQGNVAATRFSVNDNGFAVVSNSSSTFTMPVAKPIFLSFALGIDDYTTDNPRKPYLRCELFIDGMPTGLFQIVKESQIGYQLQFNISGVRNLSAGPHTIHAAVMRWYNDGYTRDQNFGTLSVVFDAVYLD</sequence>
<evidence type="ECO:0000313" key="3">
    <source>
        <dbReference type="EMBL" id="RLJ30214.1"/>
    </source>
</evidence>
<evidence type="ECO:0000256" key="1">
    <source>
        <dbReference type="SAM" id="SignalP"/>
    </source>
</evidence>
<gene>
    <name evidence="2" type="ORF">B0G92_2432</name>
    <name evidence="3" type="ORF">CLV50_1618</name>
</gene>
<proteinExistence type="predicted"/>